<dbReference type="EMBL" id="ABVL01000001">
    <property type="protein sequence ID" value="EDY22116.1"/>
    <property type="molecule type" value="Genomic_DNA"/>
</dbReference>
<dbReference type="InterPro" id="IPR029475">
    <property type="entry name" value="DUF6807"/>
</dbReference>
<dbReference type="InParanoid" id="B4CU78"/>
<name>B4CU78_9BACT</name>
<evidence type="ECO:0008006" key="5">
    <source>
        <dbReference type="Google" id="ProtNLM"/>
    </source>
</evidence>
<feature type="region of interest" description="Disordered" evidence="1">
    <location>
        <begin position="219"/>
        <end position="242"/>
    </location>
</feature>
<dbReference type="AlphaFoldDB" id="B4CU78"/>
<evidence type="ECO:0000313" key="4">
    <source>
        <dbReference type="Proteomes" id="UP000005824"/>
    </source>
</evidence>
<dbReference type="Pfam" id="PF14100">
    <property type="entry name" value="DUF6807"/>
    <property type="match status" value="1"/>
</dbReference>
<dbReference type="eggNOG" id="COG2133">
    <property type="taxonomic scope" value="Bacteria"/>
</dbReference>
<accession>B4CU78</accession>
<reference evidence="3 4" key="1">
    <citation type="journal article" date="2011" name="J. Bacteriol.">
        <title>Genome sequence of Chthoniobacter flavus Ellin428, an aerobic heterotrophic soil bacterium.</title>
        <authorList>
            <person name="Kant R."/>
            <person name="van Passel M.W."/>
            <person name="Palva A."/>
            <person name="Lucas S."/>
            <person name="Lapidus A."/>
            <person name="Glavina Del Rio T."/>
            <person name="Dalin E."/>
            <person name="Tice H."/>
            <person name="Bruce D."/>
            <person name="Goodwin L."/>
            <person name="Pitluck S."/>
            <person name="Larimer F.W."/>
            <person name="Land M.L."/>
            <person name="Hauser L."/>
            <person name="Sangwan P."/>
            <person name="de Vos W.M."/>
            <person name="Janssen P.H."/>
            <person name="Smidt H."/>
        </authorList>
    </citation>
    <scope>NUCLEOTIDE SEQUENCE [LARGE SCALE GENOMIC DNA]</scope>
    <source>
        <strain evidence="3 4">Ellin428</strain>
    </source>
</reference>
<evidence type="ECO:0000256" key="1">
    <source>
        <dbReference type="SAM" id="MobiDB-lite"/>
    </source>
</evidence>
<evidence type="ECO:0000256" key="2">
    <source>
        <dbReference type="SAM" id="SignalP"/>
    </source>
</evidence>
<gene>
    <name evidence="3" type="ORF">CfE428DRAFT_0241</name>
</gene>
<dbReference type="Proteomes" id="UP000005824">
    <property type="component" value="Unassembled WGS sequence"/>
</dbReference>
<organism evidence="3 4">
    <name type="scientific">Chthoniobacter flavus Ellin428</name>
    <dbReference type="NCBI Taxonomy" id="497964"/>
    <lineage>
        <taxon>Bacteria</taxon>
        <taxon>Pseudomonadati</taxon>
        <taxon>Verrucomicrobiota</taxon>
        <taxon>Spartobacteria</taxon>
        <taxon>Chthoniobacterales</taxon>
        <taxon>Chthoniobacteraceae</taxon>
        <taxon>Chthoniobacter</taxon>
    </lineage>
</organism>
<sequence precursor="true">MTSFPCAPVSSLRKMSFVRSLLASSVASLFLTAVSAHAQVAISQEGDAVHVAIDGQPFTDFVLRGGNAMKPYLYPLRSATGKLVTRKFPMENVEGEPKDHPHQRGLWFAHERVNGFDFWNNEADYKSTNRGRIVVNKISDIQSGPDAGSFTADLEWQDPNGGKVLSETRKTTFHKTPTLRIIDVDITLTPAAGDVKFGDAKDGAFGIRLAPALEEPGNAAKGVTNQIPGTGKMTNAEGDSGEKAVWGKTSNWVDYAGEVDGEKVGIAIFDNPGNSRRAHWHSRGYGLFAANPFGLSVFTKDKSQDGSVILKPGEKLHFQYRVVIHPGDTQSANIPALWDAYLKEVK</sequence>
<keyword evidence="2" id="KW-0732">Signal</keyword>
<proteinExistence type="predicted"/>
<protein>
    <recommendedName>
        <fullName evidence="5">Methane oxygenase PmoA</fullName>
    </recommendedName>
</protein>
<feature type="chain" id="PRO_5002802300" description="Methane oxygenase PmoA" evidence="2">
    <location>
        <begin position="39"/>
        <end position="346"/>
    </location>
</feature>
<comment type="caution">
    <text evidence="3">The sequence shown here is derived from an EMBL/GenBank/DDBJ whole genome shotgun (WGS) entry which is preliminary data.</text>
</comment>
<dbReference type="STRING" id="497964.CfE428DRAFT_0241"/>
<evidence type="ECO:0000313" key="3">
    <source>
        <dbReference type="EMBL" id="EDY22116.1"/>
    </source>
</evidence>
<feature type="signal peptide" evidence="2">
    <location>
        <begin position="1"/>
        <end position="38"/>
    </location>
</feature>
<keyword evidence="4" id="KW-1185">Reference proteome</keyword>